<dbReference type="PATRIC" id="fig|1872076.5.peg.6057"/>
<dbReference type="EMBL" id="MAYW01000351">
    <property type="protein sequence ID" value="ODS29862.1"/>
    <property type="molecule type" value="Genomic_DNA"/>
</dbReference>
<evidence type="ECO:0000313" key="2">
    <source>
        <dbReference type="Proteomes" id="UP000094056"/>
    </source>
</evidence>
<protein>
    <submittedName>
        <fullName evidence="1">Putative transposase</fullName>
    </submittedName>
</protein>
<gene>
    <name evidence="1" type="ORF">SCARUB_05033</name>
</gene>
<proteinExistence type="predicted"/>
<dbReference type="AlphaFoldDB" id="A0A1E3X2S4"/>
<dbReference type="Proteomes" id="UP000094056">
    <property type="component" value="Unassembled WGS sequence"/>
</dbReference>
<reference evidence="1 2" key="1">
    <citation type="submission" date="2016-07" db="EMBL/GenBank/DDBJ databases">
        <title>Draft genome of Scalindua rubra, obtained from a brine-seawater interface in the Red Sea, sheds light on salt adaptation in anammox bacteria.</title>
        <authorList>
            <person name="Speth D.R."/>
            <person name="Lagkouvardos I."/>
            <person name="Wang Y."/>
            <person name="Qian P.-Y."/>
            <person name="Dutilh B.E."/>
            <person name="Jetten M.S."/>
        </authorList>
    </citation>
    <scope>NUCLEOTIDE SEQUENCE [LARGE SCALE GENOMIC DNA]</scope>
    <source>
        <strain evidence="1">BSI-1</strain>
    </source>
</reference>
<comment type="caution">
    <text evidence="1">The sequence shown here is derived from an EMBL/GenBank/DDBJ whole genome shotgun (WGS) entry which is preliminary data.</text>
</comment>
<name>A0A1E3X2S4_9BACT</name>
<organism evidence="1 2">
    <name type="scientific">Candidatus Scalindua rubra</name>
    <dbReference type="NCBI Taxonomy" id="1872076"/>
    <lineage>
        <taxon>Bacteria</taxon>
        <taxon>Pseudomonadati</taxon>
        <taxon>Planctomycetota</taxon>
        <taxon>Candidatus Brocadiia</taxon>
        <taxon>Candidatus Brocadiales</taxon>
        <taxon>Candidatus Scalinduaceae</taxon>
        <taxon>Candidatus Scalindua</taxon>
    </lineage>
</organism>
<accession>A0A1E3X2S4</accession>
<sequence>MLKEHPVQPHKIRYYLEKRDPEFKRKMEEVLIVYQEVNLQNKQDNLKETPGSRIITVSVDEKPGVQAIKKYCTRFAVLYPW</sequence>
<evidence type="ECO:0000313" key="1">
    <source>
        <dbReference type="EMBL" id="ODS29862.1"/>
    </source>
</evidence>